<dbReference type="PRINTS" id="PR00413">
    <property type="entry name" value="HADHALOGNASE"/>
</dbReference>
<dbReference type="InterPro" id="IPR023198">
    <property type="entry name" value="PGP-like_dom2"/>
</dbReference>
<dbReference type="SFLD" id="SFLDG01129">
    <property type="entry name" value="C1.5:_HAD__Beta-PGM__Phosphata"/>
    <property type="match status" value="1"/>
</dbReference>
<dbReference type="NCBIfam" id="TIGR01509">
    <property type="entry name" value="HAD-SF-IA-v3"/>
    <property type="match status" value="1"/>
</dbReference>
<dbReference type="RefSeq" id="WP_107000476.1">
    <property type="nucleotide sequence ID" value="NZ_DBFBUD010000204.1"/>
</dbReference>
<sequence length="204" mass="24052">MIRNIVFDMGMVLLEYDPVKVCWEYTDNPEDVEWMHRELFDSKEWSLLDEGTLTDAQALERVQKRLPNEHLRWLAKESLEHWHEYNIWAKPGMGELVKELKEKGCGIYLCSNCSVRLRVFEYEIPGIEYFDGTLVSAEEKLAKPNPAIYERLFEKFHLKAEECFFIDDRQDNIDSAKGCGMDGYCFADGNVERLRAYMEEMEIL</sequence>
<dbReference type="SFLD" id="SFLDS00003">
    <property type="entry name" value="Haloacid_Dehalogenase"/>
    <property type="match status" value="1"/>
</dbReference>
<dbReference type="Gene3D" id="3.40.50.1000">
    <property type="entry name" value="HAD superfamily/HAD-like"/>
    <property type="match status" value="1"/>
</dbReference>
<dbReference type="CDD" id="cd02603">
    <property type="entry name" value="HAD_sEH-N_like"/>
    <property type="match status" value="1"/>
</dbReference>
<dbReference type="InterPro" id="IPR023214">
    <property type="entry name" value="HAD_sf"/>
</dbReference>
<protein>
    <submittedName>
        <fullName evidence="1">HAD family phosphatase</fullName>
    </submittedName>
</protein>
<dbReference type="SUPFAM" id="SSF56784">
    <property type="entry name" value="HAD-like"/>
    <property type="match status" value="1"/>
</dbReference>
<dbReference type="Proteomes" id="UP000241048">
    <property type="component" value="Unassembled WGS sequence"/>
</dbReference>
<accession>A0A2T3FPZ8</accession>
<organism evidence="1 2">
    <name type="scientific">Clostridium fessum</name>
    <dbReference type="NCBI Taxonomy" id="2126740"/>
    <lineage>
        <taxon>Bacteria</taxon>
        <taxon>Bacillati</taxon>
        <taxon>Bacillota</taxon>
        <taxon>Clostridia</taxon>
        <taxon>Eubacteriales</taxon>
        <taxon>Clostridiaceae</taxon>
        <taxon>Clostridium</taxon>
    </lineage>
</organism>
<name>A0A2T3FPZ8_9CLOT</name>
<dbReference type="EMBL" id="PYLO01000002">
    <property type="protein sequence ID" value="PST37321.1"/>
    <property type="molecule type" value="Genomic_DNA"/>
</dbReference>
<dbReference type="InterPro" id="IPR006439">
    <property type="entry name" value="HAD-SF_hydro_IA"/>
</dbReference>
<reference evidence="1 2" key="1">
    <citation type="submission" date="2018-03" db="EMBL/GenBank/DDBJ databases">
        <title>Lachnoclostridium SNUG30386 gen.nov., sp.nov., isolated from human faeces.</title>
        <authorList>
            <person name="Seo B."/>
            <person name="Jeon K."/>
            <person name="Ko G."/>
        </authorList>
    </citation>
    <scope>NUCLEOTIDE SEQUENCE [LARGE SCALE GENOMIC DNA]</scope>
    <source>
        <strain evidence="1 2">SNUG30386</strain>
    </source>
</reference>
<dbReference type="AlphaFoldDB" id="A0A2T3FPZ8"/>
<dbReference type="PANTHER" id="PTHR43611">
    <property type="entry name" value="ALPHA-D-GLUCOSE 1-PHOSPHATE PHOSPHATASE"/>
    <property type="match status" value="1"/>
</dbReference>
<dbReference type="Gene3D" id="1.10.150.240">
    <property type="entry name" value="Putative phosphatase, domain 2"/>
    <property type="match status" value="1"/>
</dbReference>
<evidence type="ECO:0000313" key="2">
    <source>
        <dbReference type="Proteomes" id="UP000241048"/>
    </source>
</evidence>
<dbReference type="PANTHER" id="PTHR43611:SF3">
    <property type="entry name" value="FLAVIN MONONUCLEOTIDE HYDROLASE 1, CHLOROPLATIC"/>
    <property type="match status" value="1"/>
</dbReference>
<keyword evidence="2" id="KW-1185">Reference proteome</keyword>
<proteinExistence type="predicted"/>
<evidence type="ECO:0000313" key="1">
    <source>
        <dbReference type="EMBL" id="PST37321.1"/>
    </source>
</evidence>
<gene>
    <name evidence="1" type="ORF">C7U56_05160</name>
</gene>
<dbReference type="InterPro" id="IPR036412">
    <property type="entry name" value="HAD-like_sf"/>
</dbReference>
<dbReference type="Pfam" id="PF00702">
    <property type="entry name" value="Hydrolase"/>
    <property type="match status" value="1"/>
</dbReference>
<comment type="caution">
    <text evidence="1">The sequence shown here is derived from an EMBL/GenBank/DDBJ whole genome shotgun (WGS) entry which is preliminary data.</text>
</comment>